<dbReference type="InterPro" id="IPR011008">
    <property type="entry name" value="Dimeric_a/b-barrel"/>
</dbReference>
<dbReference type="InterPro" id="IPR021708">
    <property type="entry name" value="DUF3291"/>
</dbReference>
<accession>A0A2P8DQP5</accession>
<name>A0A2P8DQP5_9ACTN</name>
<dbReference type="AlphaFoldDB" id="A0A2P8DQP5"/>
<dbReference type="Proteomes" id="UP000240542">
    <property type="component" value="Unassembled WGS sequence"/>
</dbReference>
<keyword evidence="3" id="KW-1185">Reference proteome</keyword>
<dbReference type="SUPFAM" id="SSF54909">
    <property type="entry name" value="Dimeric alpha+beta barrel"/>
    <property type="match status" value="1"/>
</dbReference>
<evidence type="ECO:0000313" key="2">
    <source>
        <dbReference type="EMBL" id="PSK99539.1"/>
    </source>
</evidence>
<dbReference type="OrthoDB" id="2376237at2"/>
<dbReference type="Pfam" id="PF11695">
    <property type="entry name" value="DUF3291"/>
    <property type="match status" value="1"/>
</dbReference>
<proteinExistence type="predicted"/>
<dbReference type="EMBL" id="PYGA01000003">
    <property type="protein sequence ID" value="PSK99539.1"/>
    <property type="molecule type" value="Genomic_DNA"/>
</dbReference>
<reference evidence="2 3" key="1">
    <citation type="submission" date="2018-03" db="EMBL/GenBank/DDBJ databases">
        <title>Genomic Encyclopedia of Archaeal and Bacterial Type Strains, Phase II (KMG-II): from individual species to whole genera.</title>
        <authorList>
            <person name="Goeker M."/>
        </authorList>
    </citation>
    <scope>NUCLEOTIDE SEQUENCE [LARGE SCALE GENOMIC DNA]</scope>
    <source>
        <strain evidence="2 3">DSM 45312</strain>
    </source>
</reference>
<dbReference type="RefSeq" id="WP_106581929.1">
    <property type="nucleotide sequence ID" value="NZ_PYGA01000003.1"/>
</dbReference>
<sequence>MTGHHLAQINIGRLIGPLDDPRLAGFVALLEPVNALADSSDGFVWRYRSEGLPDATTERPFGPDLLLNFSVWESPDALWEFTYRSGHLDVLRRRRDWFANLTEAYAALWWIPAGHIPTVAEAGERLRLLRENGPTPAAFTFRDRFPAPGPTEATLSS</sequence>
<gene>
    <name evidence="2" type="ORF">CLV63_103264</name>
</gene>
<evidence type="ECO:0000259" key="1">
    <source>
        <dbReference type="Pfam" id="PF11695"/>
    </source>
</evidence>
<protein>
    <submittedName>
        <fullName evidence="2">Uncharacterized protein DUF3291</fullName>
    </submittedName>
</protein>
<comment type="caution">
    <text evidence="2">The sequence shown here is derived from an EMBL/GenBank/DDBJ whole genome shotgun (WGS) entry which is preliminary data.</text>
</comment>
<evidence type="ECO:0000313" key="3">
    <source>
        <dbReference type="Proteomes" id="UP000240542"/>
    </source>
</evidence>
<organism evidence="2 3">
    <name type="scientific">Murinocardiopsis flavida</name>
    <dbReference type="NCBI Taxonomy" id="645275"/>
    <lineage>
        <taxon>Bacteria</taxon>
        <taxon>Bacillati</taxon>
        <taxon>Actinomycetota</taxon>
        <taxon>Actinomycetes</taxon>
        <taxon>Streptosporangiales</taxon>
        <taxon>Nocardiopsidaceae</taxon>
        <taxon>Murinocardiopsis</taxon>
    </lineage>
</organism>
<feature type="domain" description="DUF3291" evidence="1">
    <location>
        <begin position="6"/>
        <end position="143"/>
    </location>
</feature>